<keyword evidence="8" id="KW-0418">Kinase</keyword>
<evidence type="ECO:0000256" key="13">
    <source>
        <dbReference type="PROSITE-ProRule" id="PRU00191"/>
    </source>
</evidence>
<accession>A0AAW0N5T4</accession>
<keyword evidence="19" id="KW-1185">Reference proteome</keyword>
<evidence type="ECO:0000259" key="16">
    <source>
        <dbReference type="PROSITE" id="PS50001"/>
    </source>
</evidence>
<keyword evidence="12" id="KW-0449">Lipoprotein</keyword>
<evidence type="ECO:0000256" key="5">
    <source>
        <dbReference type="ARBA" id="ARBA00022553"/>
    </source>
</evidence>
<evidence type="ECO:0000256" key="3">
    <source>
        <dbReference type="ARBA" id="ARBA00022443"/>
    </source>
</evidence>
<feature type="domain" description="SH2" evidence="16">
    <location>
        <begin position="118"/>
        <end position="210"/>
    </location>
</feature>
<dbReference type="SUPFAM" id="SSF50044">
    <property type="entry name" value="SH3-domain"/>
    <property type="match status" value="2"/>
</dbReference>
<name>A0AAW0N5T4_9GOBI</name>
<evidence type="ECO:0000259" key="17">
    <source>
        <dbReference type="PROSITE" id="PS50002"/>
    </source>
</evidence>
<dbReference type="InterPro" id="IPR036860">
    <property type="entry name" value="SH2_dom_sf"/>
</dbReference>
<evidence type="ECO:0000256" key="4">
    <source>
        <dbReference type="ARBA" id="ARBA00022490"/>
    </source>
</evidence>
<keyword evidence="11" id="KW-0829">Tyrosine-protein kinase</keyword>
<evidence type="ECO:0000256" key="15">
    <source>
        <dbReference type="SAM" id="MobiDB-lite"/>
    </source>
</evidence>
<evidence type="ECO:0000256" key="6">
    <source>
        <dbReference type="ARBA" id="ARBA00022679"/>
    </source>
</evidence>
<proteinExistence type="predicted"/>
<dbReference type="EMBL" id="JBBPFD010000020">
    <property type="protein sequence ID" value="KAK7884509.1"/>
    <property type="molecule type" value="Genomic_DNA"/>
</dbReference>
<sequence>MEDRPLGSCSCLSSLWDRLSGQKKTEDRSNQDVGMNPVHQSSGGSLARSGSLYVALCDFVAGQEDEMSIHKGDTLKVLGRSEKWWTVQKVDQNGQAHGTGNVPYECLERIEDLETQPWFFRTMTRSEAEDLLMNTENENGAFLVRRSESETVGYVLSVKSWTPVRHFQIQQDQEQRYHFESSQHFSSLVELVEHFANYGFEGIGKLAQPCAKEKPAVPDTLTGESELDFSVSLEEESLFVALWDFDGRQQEELSFLAGDQFKVLGRTDEWWRVQKVDEQGKVVACGVVPHNYLSMAGSLEAQPWFFGTLTRSETEASLKKQDQNGTFLIRRSDRDTVGYVFSVSTLVNHFKILKNKENNYHLQQTPHFSSVSSLVEHYIQHSVGSMGTLTKPCKRR</sequence>
<dbReference type="Proteomes" id="UP001460270">
    <property type="component" value="Unassembled WGS sequence"/>
</dbReference>
<dbReference type="InterPro" id="IPR036028">
    <property type="entry name" value="SH3-like_dom_sf"/>
</dbReference>
<dbReference type="PROSITE" id="PS50002">
    <property type="entry name" value="SH3"/>
    <property type="match status" value="2"/>
</dbReference>
<evidence type="ECO:0000256" key="9">
    <source>
        <dbReference type="ARBA" id="ARBA00022840"/>
    </source>
</evidence>
<protein>
    <recommendedName>
        <fullName evidence="2">non-specific protein-tyrosine kinase</fullName>
        <ecNumber evidence="2">2.7.10.2</ecNumber>
    </recommendedName>
</protein>
<dbReference type="InterPro" id="IPR001452">
    <property type="entry name" value="SH3_domain"/>
</dbReference>
<dbReference type="FunFam" id="2.30.30.40:FF:000229">
    <property type="entry name" value="Tyrosine-protein kinase"/>
    <property type="match status" value="1"/>
</dbReference>
<evidence type="ECO:0000256" key="2">
    <source>
        <dbReference type="ARBA" id="ARBA00011903"/>
    </source>
</evidence>
<dbReference type="Pfam" id="PF00017">
    <property type="entry name" value="SH2"/>
    <property type="match status" value="2"/>
</dbReference>
<organism evidence="18 19">
    <name type="scientific">Mugilogobius chulae</name>
    <name type="common">yellowstripe goby</name>
    <dbReference type="NCBI Taxonomy" id="88201"/>
    <lineage>
        <taxon>Eukaryota</taxon>
        <taxon>Metazoa</taxon>
        <taxon>Chordata</taxon>
        <taxon>Craniata</taxon>
        <taxon>Vertebrata</taxon>
        <taxon>Euteleostomi</taxon>
        <taxon>Actinopterygii</taxon>
        <taxon>Neopterygii</taxon>
        <taxon>Teleostei</taxon>
        <taxon>Neoteleostei</taxon>
        <taxon>Acanthomorphata</taxon>
        <taxon>Gobiaria</taxon>
        <taxon>Gobiiformes</taxon>
        <taxon>Gobioidei</taxon>
        <taxon>Gobiidae</taxon>
        <taxon>Gobionellinae</taxon>
        <taxon>Mugilogobius</taxon>
    </lineage>
</organism>
<feature type="region of interest" description="Disordered" evidence="15">
    <location>
        <begin position="22"/>
        <end position="46"/>
    </location>
</feature>
<evidence type="ECO:0000256" key="8">
    <source>
        <dbReference type="ARBA" id="ARBA00022777"/>
    </source>
</evidence>
<dbReference type="GO" id="GO:0005737">
    <property type="term" value="C:cytoplasm"/>
    <property type="evidence" value="ECO:0007669"/>
    <property type="project" value="UniProtKB-SubCell"/>
</dbReference>
<comment type="caution">
    <text evidence="18">The sequence shown here is derived from an EMBL/GenBank/DDBJ whole genome shotgun (WGS) entry which is preliminary data.</text>
</comment>
<dbReference type="GO" id="GO:0005524">
    <property type="term" value="F:ATP binding"/>
    <property type="evidence" value="ECO:0007669"/>
    <property type="project" value="UniProtKB-KW"/>
</dbReference>
<dbReference type="Gene3D" id="3.30.505.10">
    <property type="entry name" value="SH2 domain"/>
    <property type="match status" value="2"/>
</dbReference>
<dbReference type="SMART" id="SM00326">
    <property type="entry name" value="SH3"/>
    <property type="match status" value="2"/>
</dbReference>
<dbReference type="SMART" id="SM00252">
    <property type="entry name" value="SH2"/>
    <property type="match status" value="2"/>
</dbReference>
<dbReference type="InterPro" id="IPR000980">
    <property type="entry name" value="SH2"/>
</dbReference>
<dbReference type="CDD" id="cd00173">
    <property type="entry name" value="SH2"/>
    <property type="match status" value="2"/>
</dbReference>
<dbReference type="GO" id="GO:0004715">
    <property type="term" value="F:non-membrane spanning protein tyrosine kinase activity"/>
    <property type="evidence" value="ECO:0007669"/>
    <property type="project" value="UniProtKB-EC"/>
</dbReference>
<evidence type="ECO:0000256" key="12">
    <source>
        <dbReference type="ARBA" id="ARBA00023288"/>
    </source>
</evidence>
<keyword evidence="6" id="KW-0808">Transferase</keyword>
<keyword evidence="4" id="KW-0963">Cytoplasm</keyword>
<dbReference type="PROSITE" id="PS50001">
    <property type="entry name" value="SH2"/>
    <property type="match status" value="2"/>
</dbReference>
<reference evidence="19" key="1">
    <citation type="submission" date="2024-04" db="EMBL/GenBank/DDBJ databases">
        <title>Salinicola lusitanus LLJ914,a marine bacterium isolated from the Okinawa Trough.</title>
        <authorList>
            <person name="Li J."/>
        </authorList>
    </citation>
    <scope>NUCLEOTIDE SEQUENCE [LARGE SCALE GENOMIC DNA]</scope>
</reference>
<evidence type="ECO:0000313" key="18">
    <source>
        <dbReference type="EMBL" id="KAK7884509.1"/>
    </source>
</evidence>
<keyword evidence="5" id="KW-0597">Phosphoprotein</keyword>
<dbReference type="PRINTS" id="PR00452">
    <property type="entry name" value="SH3DOMAIN"/>
</dbReference>
<dbReference type="EC" id="2.7.10.2" evidence="2"/>
<gene>
    <name evidence="18" type="ORF">WMY93_027632</name>
</gene>
<evidence type="ECO:0000256" key="14">
    <source>
        <dbReference type="PROSITE-ProRule" id="PRU00192"/>
    </source>
</evidence>
<dbReference type="Pfam" id="PF00018">
    <property type="entry name" value="SH3_1"/>
    <property type="match status" value="2"/>
</dbReference>
<keyword evidence="10 13" id="KW-0727">SH2 domain</keyword>
<dbReference type="PANTHER" id="PTHR46037">
    <property type="entry name" value="PROTEIN ENHANCER OF SEVENLESS 2B"/>
    <property type="match status" value="1"/>
</dbReference>
<evidence type="ECO:0000256" key="1">
    <source>
        <dbReference type="ARBA" id="ARBA00004496"/>
    </source>
</evidence>
<evidence type="ECO:0000256" key="11">
    <source>
        <dbReference type="ARBA" id="ARBA00023137"/>
    </source>
</evidence>
<feature type="domain" description="SH2" evidence="16">
    <location>
        <begin position="304"/>
        <end position="393"/>
    </location>
</feature>
<evidence type="ECO:0000256" key="10">
    <source>
        <dbReference type="ARBA" id="ARBA00022999"/>
    </source>
</evidence>
<keyword evidence="9" id="KW-0067">ATP-binding</keyword>
<evidence type="ECO:0000256" key="7">
    <source>
        <dbReference type="ARBA" id="ARBA00022741"/>
    </source>
</evidence>
<dbReference type="Gene3D" id="2.30.30.40">
    <property type="entry name" value="SH3 Domains"/>
    <property type="match status" value="2"/>
</dbReference>
<keyword evidence="7" id="KW-0547">Nucleotide-binding</keyword>
<evidence type="ECO:0000313" key="19">
    <source>
        <dbReference type="Proteomes" id="UP001460270"/>
    </source>
</evidence>
<feature type="domain" description="SH3" evidence="17">
    <location>
        <begin position="234"/>
        <end position="298"/>
    </location>
</feature>
<feature type="domain" description="SH3" evidence="17">
    <location>
        <begin position="48"/>
        <end position="112"/>
    </location>
</feature>
<keyword evidence="3 14" id="KW-0728">SH3 domain</keyword>
<dbReference type="PRINTS" id="PR00401">
    <property type="entry name" value="SH2DOMAIN"/>
</dbReference>
<dbReference type="AlphaFoldDB" id="A0AAW0N5T4"/>
<dbReference type="SUPFAM" id="SSF55550">
    <property type="entry name" value="SH2 domain"/>
    <property type="match status" value="2"/>
</dbReference>
<comment type="subcellular location">
    <subcellularLocation>
        <location evidence="1">Cytoplasm</location>
    </subcellularLocation>
</comment>
<dbReference type="InterPro" id="IPR043539">
    <property type="entry name" value="Grb2-like"/>
</dbReference>